<dbReference type="GO" id="GO:0005737">
    <property type="term" value="C:cytoplasm"/>
    <property type="evidence" value="ECO:0007669"/>
    <property type="project" value="TreeGrafter"/>
</dbReference>
<evidence type="ECO:0000259" key="7">
    <source>
        <dbReference type="Pfam" id="PF01416"/>
    </source>
</evidence>
<sequence>MWKRLSLLRSFMVKRSSGINTTSTTNMKPDYSSWSREDLVARITELEKSLLVTPDALPKVKKLKKAFDWSKQNMRFVAFRFAYLGWNYNGLAFQLEPTPLPTVEEVFLKVLAKVKLIKEPIEDVEFSRCGRTDKGVSAMNQVISIKVRSNLTEEDQANPELDDKEIDYLSILNANLPSDIKAHAVCLRPPEDFDARFSCISRHYRYFFKKQDLDTDLMNRAANLYQGIHDFRNFCKLDGSKQITNFMREIYSSKIIHLHDGVYCFDLKGSAFLWHQVRCMVAILFTVGQGLERPEIVTELMDTEKYPTKPVYEMANDIPLVLYDCEFPEMEWKAVSDEHKFQRTTQSFNKMEYDIQLKAQMLEVMEEVLYGNRSKSDKLLRTMNIGDGIGRAFNQYVPLAKRDRMESYEILNARWLEKKGDRWQQKREEKEQRKKKENDQVE</sequence>
<feature type="domain" description="Pseudouridine synthase I TruA alpha/beta" evidence="7">
    <location>
        <begin position="221"/>
        <end position="328"/>
    </location>
</feature>
<gene>
    <name evidence="8" type="primary">DEG1_1</name>
    <name evidence="8" type="ORF">Cantr_06641</name>
</gene>
<evidence type="ECO:0000256" key="5">
    <source>
        <dbReference type="ARBA" id="ARBA00023242"/>
    </source>
</evidence>
<dbReference type="FunFam" id="3.30.70.580:FF:000020">
    <property type="entry name" value="tRNA pseudouridine synthase"/>
    <property type="match status" value="1"/>
</dbReference>
<dbReference type="Gene3D" id="3.30.70.580">
    <property type="entry name" value="Pseudouridine synthase I, catalytic domain, N-terminal subdomain"/>
    <property type="match status" value="1"/>
</dbReference>
<comment type="caution">
    <text evidence="8">The sequence shown here is derived from an EMBL/GenBank/DDBJ whole genome shotgun (WGS) entry which is preliminary data.</text>
</comment>
<keyword evidence="9" id="KW-1185">Reference proteome</keyword>
<organism evidence="8 9">
    <name type="scientific">Candida viswanathii</name>
    <dbReference type="NCBI Taxonomy" id="5486"/>
    <lineage>
        <taxon>Eukaryota</taxon>
        <taxon>Fungi</taxon>
        <taxon>Dikarya</taxon>
        <taxon>Ascomycota</taxon>
        <taxon>Saccharomycotina</taxon>
        <taxon>Pichiomycetes</taxon>
        <taxon>Debaryomycetaceae</taxon>
        <taxon>Candida/Lodderomyces clade</taxon>
        <taxon>Candida</taxon>
    </lineage>
</organism>
<dbReference type="GO" id="GO:0031119">
    <property type="term" value="P:tRNA pseudouridine synthesis"/>
    <property type="evidence" value="ECO:0007669"/>
    <property type="project" value="TreeGrafter"/>
</dbReference>
<feature type="region of interest" description="Disordered" evidence="6">
    <location>
        <begin position="420"/>
        <end position="442"/>
    </location>
</feature>
<reference evidence="8 9" key="1">
    <citation type="submission" date="2018-06" db="EMBL/GenBank/DDBJ databases">
        <title>Whole genome sequencing of Candida tropicalis (genome annotated by CSBL at Korea University).</title>
        <authorList>
            <person name="Ahn J."/>
        </authorList>
    </citation>
    <scope>NUCLEOTIDE SEQUENCE [LARGE SCALE GENOMIC DNA]</scope>
    <source>
        <strain evidence="8 9">ATCC 20962</strain>
    </source>
</reference>
<dbReference type="FunFam" id="3.30.70.660:FF:000012">
    <property type="entry name" value="tRNA pseudouridine synthase"/>
    <property type="match status" value="1"/>
</dbReference>
<evidence type="ECO:0000256" key="6">
    <source>
        <dbReference type="SAM" id="MobiDB-lite"/>
    </source>
</evidence>
<dbReference type="EMBL" id="QLNQ01000028">
    <property type="protein sequence ID" value="RCK58022.1"/>
    <property type="molecule type" value="Genomic_DNA"/>
</dbReference>
<evidence type="ECO:0000256" key="3">
    <source>
        <dbReference type="ARBA" id="ARBA00022694"/>
    </source>
</evidence>
<keyword evidence="5" id="KW-0539">Nucleus</keyword>
<dbReference type="GO" id="GO:1990481">
    <property type="term" value="P:mRNA pseudouridine synthesis"/>
    <property type="evidence" value="ECO:0007669"/>
    <property type="project" value="TreeGrafter"/>
</dbReference>
<dbReference type="InterPro" id="IPR020094">
    <property type="entry name" value="TruA/RsuA/RluB/E/F_N"/>
</dbReference>
<dbReference type="HAMAP" id="MF_00171">
    <property type="entry name" value="TruA"/>
    <property type="match status" value="1"/>
</dbReference>
<dbReference type="Gene3D" id="3.30.70.660">
    <property type="entry name" value="Pseudouridine synthase I, catalytic domain, C-terminal subdomain"/>
    <property type="match status" value="1"/>
</dbReference>
<accession>A0A367XYY3</accession>
<dbReference type="PANTHER" id="PTHR11142">
    <property type="entry name" value="PSEUDOURIDYLATE SYNTHASE"/>
    <property type="match status" value="1"/>
</dbReference>
<evidence type="ECO:0000313" key="8">
    <source>
        <dbReference type="EMBL" id="RCK58022.1"/>
    </source>
</evidence>
<proteinExistence type="inferred from homology"/>
<keyword evidence="4" id="KW-0413">Isomerase</keyword>
<evidence type="ECO:0000313" key="9">
    <source>
        <dbReference type="Proteomes" id="UP000253472"/>
    </source>
</evidence>
<comment type="similarity">
    <text evidence="2">Belongs to the tRNA pseudouridine synthase TruA family.</text>
</comment>
<dbReference type="CDD" id="cd02569">
    <property type="entry name" value="PseudoU_synth_ScPus3"/>
    <property type="match status" value="1"/>
</dbReference>
<dbReference type="Pfam" id="PF01416">
    <property type="entry name" value="PseudoU_synth_1"/>
    <property type="match status" value="1"/>
</dbReference>
<evidence type="ECO:0000256" key="1">
    <source>
        <dbReference type="ARBA" id="ARBA00004123"/>
    </source>
</evidence>
<keyword evidence="3" id="KW-0819">tRNA processing</keyword>
<dbReference type="InterPro" id="IPR041707">
    <property type="entry name" value="Pus3-like"/>
</dbReference>
<evidence type="ECO:0000256" key="4">
    <source>
        <dbReference type="ARBA" id="ARBA00023235"/>
    </source>
</evidence>
<evidence type="ECO:0000256" key="2">
    <source>
        <dbReference type="ARBA" id="ARBA00009375"/>
    </source>
</evidence>
<dbReference type="SUPFAM" id="SSF55120">
    <property type="entry name" value="Pseudouridine synthase"/>
    <property type="match status" value="1"/>
</dbReference>
<dbReference type="NCBIfam" id="TIGR00071">
    <property type="entry name" value="hisT_truA"/>
    <property type="match status" value="1"/>
</dbReference>
<dbReference type="GO" id="GO:0005634">
    <property type="term" value="C:nucleus"/>
    <property type="evidence" value="ECO:0007669"/>
    <property type="project" value="UniProtKB-SubCell"/>
</dbReference>
<dbReference type="InterPro" id="IPR020095">
    <property type="entry name" value="PsdUridine_synth_TruA_C"/>
</dbReference>
<dbReference type="InterPro" id="IPR001406">
    <property type="entry name" value="PsdUridine_synth_TruA"/>
</dbReference>
<dbReference type="GO" id="GO:0009982">
    <property type="term" value="F:pseudouridine synthase activity"/>
    <property type="evidence" value="ECO:0007669"/>
    <property type="project" value="InterPro"/>
</dbReference>
<dbReference type="OrthoDB" id="25767at2759"/>
<dbReference type="GO" id="GO:0003723">
    <property type="term" value="F:RNA binding"/>
    <property type="evidence" value="ECO:0007669"/>
    <property type="project" value="InterPro"/>
</dbReference>
<dbReference type="PANTHER" id="PTHR11142:SF5">
    <property type="entry name" value="TRNA PSEUDOURIDINE(38_39) SYNTHASE"/>
    <property type="match status" value="1"/>
</dbReference>
<name>A0A367XYY3_9ASCO</name>
<dbReference type="AlphaFoldDB" id="A0A367XYY3"/>
<dbReference type="InterPro" id="IPR020103">
    <property type="entry name" value="PsdUridine_synth_cat_dom_sf"/>
</dbReference>
<comment type="subcellular location">
    <subcellularLocation>
        <location evidence="1">Nucleus</location>
    </subcellularLocation>
</comment>
<protein>
    <submittedName>
        <fullName evidence="8">tRNA pseudouridine(38/39) synthase</fullName>
    </submittedName>
</protein>
<dbReference type="Proteomes" id="UP000253472">
    <property type="component" value="Unassembled WGS sequence"/>
</dbReference>
<dbReference type="STRING" id="5486.A0A367XYY3"/>
<dbReference type="InterPro" id="IPR020097">
    <property type="entry name" value="PsdUridine_synth_TruA_a/b_dom"/>
</dbReference>